<keyword evidence="2" id="KW-1185">Reference proteome</keyword>
<dbReference type="Proteomes" id="UP000477386">
    <property type="component" value="Unassembled WGS sequence"/>
</dbReference>
<evidence type="ECO:0000313" key="2">
    <source>
        <dbReference type="Proteomes" id="UP000477386"/>
    </source>
</evidence>
<gene>
    <name evidence="1" type="ORF">GK091_14550</name>
</gene>
<dbReference type="EMBL" id="JAAGNZ010000001">
    <property type="protein sequence ID" value="NEU68109.1"/>
    <property type="molecule type" value="Genomic_DNA"/>
</dbReference>
<reference evidence="1 2" key="1">
    <citation type="submission" date="2020-02" db="EMBL/GenBank/DDBJ databases">
        <title>Draft genome sequence of two Spirosoma agri KCTC 52727 and Spirosoma terrae KCTC 52035.</title>
        <authorList>
            <person name="Rojas J."/>
            <person name="Ambika Manirajan B."/>
            <person name="Ratering S."/>
            <person name="Suarez C."/>
            <person name="Schnell S."/>
        </authorList>
    </citation>
    <scope>NUCLEOTIDE SEQUENCE [LARGE SCALE GENOMIC DNA]</scope>
    <source>
        <strain evidence="1 2">KCTC 52727</strain>
    </source>
</reference>
<evidence type="ECO:0000313" key="1">
    <source>
        <dbReference type="EMBL" id="NEU68109.1"/>
    </source>
</evidence>
<comment type="caution">
    <text evidence="1">The sequence shown here is derived from an EMBL/GenBank/DDBJ whole genome shotgun (WGS) entry which is preliminary data.</text>
</comment>
<dbReference type="AlphaFoldDB" id="A0A6M0IIN5"/>
<organism evidence="1 2">
    <name type="scientific">Spirosoma agri</name>
    <dbReference type="NCBI Taxonomy" id="1987381"/>
    <lineage>
        <taxon>Bacteria</taxon>
        <taxon>Pseudomonadati</taxon>
        <taxon>Bacteroidota</taxon>
        <taxon>Cytophagia</taxon>
        <taxon>Cytophagales</taxon>
        <taxon>Cytophagaceae</taxon>
        <taxon>Spirosoma</taxon>
    </lineage>
</organism>
<proteinExistence type="predicted"/>
<dbReference type="RefSeq" id="WP_164039492.1">
    <property type="nucleotide sequence ID" value="NZ_JAAGNZ010000001.1"/>
</dbReference>
<sequence>MPTFIAEIASYSVLFEHGNSPNRSPFRNRFIQLRFTANAGMLAFYSLNFVPESKHASTGTIEKQANGSFRGNTTIPIGEFPQYYDVLRTEKPVSVRIEFDDDPQTALVGELLPLTFFTLFTGAEPPGEGLPDVSK</sequence>
<name>A0A6M0IIN5_9BACT</name>
<accession>A0A6M0IIN5</accession>
<protein>
    <submittedName>
        <fullName evidence="1">Uncharacterized protein</fullName>
    </submittedName>
</protein>